<organism evidence="1 2">
    <name type="scientific">Staphylococcus epidermidis (strain ATCC 35984 / DSM 28319 / BCRC 17069 / CCUG 31568 / BM 3577 / RP62A)</name>
    <dbReference type="NCBI Taxonomy" id="176279"/>
    <lineage>
        <taxon>Bacteria</taxon>
        <taxon>Bacillati</taxon>
        <taxon>Bacillota</taxon>
        <taxon>Bacilli</taxon>
        <taxon>Bacillales</taxon>
        <taxon>Staphylococcaceae</taxon>
        <taxon>Staphylococcus</taxon>
    </lineage>
</organism>
<protein>
    <submittedName>
        <fullName evidence="1">Uncharacterized protein</fullName>
    </submittedName>
</protein>
<keyword evidence="2" id="KW-1185">Reference proteome</keyword>
<dbReference type="STRING" id="176279.SERP1991"/>
<evidence type="ECO:0000313" key="1">
    <source>
        <dbReference type="EMBL" id="AAW52911.1"/>
    </source>
</evidence>
<gene>
    <name evidence="1" type="ordered locus">SERP1991</name>
</gene>
<dbReference type="EMBL" id="CP000029">
    <property type="protein sequence ID" value="AAW52911.1"/>
    <property type="molecule type" value="Genomic_DNA"/>
</dbReference>
<sequence length="34" mass="3814">MGNVTQFIVTFPLIFDDIISIMNAAHYKIVCGLK</sequence>
<dbReference type="HOGENOM" id="CLU_3376175_0_0_9"/>
<proteinExistence type="predicted"/>
<dbReference type="Proteomes" id="UP000000531">
    <property type="component" value="Chromosome"/>
</dbReference>
<accession>Q5HLJ6</accession>
<evidence type="ECO:0000313" key="2">
    <source>
        <dbReference type="Proteomes" id="UP000000531"/>
    </source>
</evidence>
<name>Q5HLJ6_STAEQ</name>
<dbReference type="KEGG" id="ser:SERP1991"/>
<dbReference type="AlphaFoldDB" id="Q5HLJ6"/>
<reference evidence="1 2" key="1">
    <citation type="journal article" date="2005" name="J. Bacteriol.">
        <title>Insights on evolution of virulence and resistance from the complete genome analysis of an early methicillin-resistant Staphylococcus aureus strain and a biofilm-producing methicillin-resistant Staphylococcus epidermidis strain.</title>
        <authorList>
            <person name="Gill S.R."/>
            <person name="Fouts D.E."/>
            <person name="Archer G.L."/>
            <person name="Mongodin E.F."/>
            <person name="Deboy R.T."/>
            <person name="Ravel J."/>
            <person name="Paulsen I.T."/>
            <person name="Kolonay J.F."/>
            <person name="Brinkac L."/>
            <person name="Beanan M."/>
            <person name="Dodson R.J."/>
            <person name="Daugherty S.C."/>
            <person name="Madupu R."/>
            <person name="Angiuoli S.V."/>
            <person name="Durkin A.S."/>
            <person name="Haft D.H."/>
            <person name="Vamathevan J."/>
            <person name="Khouri H."/>
            <person name="Utterback T."/>
            <person name="Lee C."/>
            <person name="Dimitrov G."/>
            <person name="Jiang L."/>
            <person name="Qin H."/>
            <person name="Weidman J."/>
            <person name="Tran K."/>
            <person name="Kang K."/>
            <person name="Hance I.R."/>
            <person name="Nelson K.E."/>
            <person name="Fraser C.M."/>
        </authorList>
    </citation>
    <scope>NUCLEOTIDE SEQUENCE [LARGE SCALE GENOMIC DNA]</scope>
    <source>
        <strain evidence="2">ATCC 35984 / RP62A</strain>
    </source>
</reference>